<dbReference type="SUPFAM" id="SSF50249">
    <property type="entry name" value="Nucleic acid-binding proteins"/>
    <property type="match status" value="1"/>
</dbReference>
<dbReference type="InterPro" id="IPR030390">
    <property type="entry name" value="MeTrfase_TrmA_AS"/>
</dbReference>
<evidence type="ECO:0000313" key="9">
    <source>
        <dbReference type="Proteomes" id="UP000007013"/>
    </source>
</evidence>
<evidence type="ECO:0000256" key="5">
    <source>
        <dbReference type="PROSITE-ProRule" id="PRU10015"/>
    </source>
</evidence>
<dbReference type="PROSITE" id="PS01231">
    <property type="entry name" value="TRMA_2"/>
    <property type="match status" value="1"/>
</dbReference>
<keyword evidence="1 4" id="KW-0489">Methyltransferase</keyword>
<dbReference type="PANTHER" id="PTHR11061">
    <property type="entry name" value="RNA M5U METHYLTRANSFERASE"/>
    <property type="match status" value="1"/>
</dbReference>
<evidence type="ECO:0000313" key="8">
    <source>
        <dbReference type="EMBL" id="ACB74143.1"/>
    </source>
</evidence>
<gene>
    <name evidence="8" type="ordered locus">Oter_0855</name>
</gene>
<reference evidence="8 9" key="1">
    <citation type="journal article" date="2011" name="J. Bacteriol.">
        <title>Genome sequence of the verrucomicrobium Opitutus terrae PB90-1, an abundant inhabitant of rice paddy soil ecosystems.</title>
        <authorList>
            <person name="van Passel M.W."/>
            <person name="Kant R."/>
            <person name="Palva A."/>
            <person name="Copeland A."/>
            <person name="Lucas S."/>
            <person name="Lapidus A."/>
            <person name="Glavina del Rio T."/>
            <person name="Pitluck S."/>
            <person name="Goltsman E."/>
            <person name="Clum A."/>
            <person name="Sun H."/>
            <person name="Schmutz J."/>
            <person name="Larimer F.W."/>
            <person name="Land M.L."/>
            <person name="Hauser L."/>
            <person name="Kyrpides N."/>
            <person name="Mikhailova N."/>
            <person name="Richardson P.P."/>
            <person name="Janssen P.H."/>
            <person name="de Vos W.M."/>
            <person name="Smidt H."/>
        </authorList>
    </citation>
    <scope>NUCLEOTIDE SEQUENCE [LARGE SCALE GENOMIC DNA]</scope>
    <source>
        <strain evidence="9">DSM 11246 / JCM 15787 / PB90-1</strain>
    </source>
</reference>
<dbReference type="Gene3D" id="3.40.50.150">
    <property type="entry name" value="Vaccinia Virus protein VP39"/>
    <property type="match status" value="2"/>
</dbReference>
<dbReference type="Gene3D" id="2.40.50.140">
    <property type="entry name" value="Nucleic acid-binding proteins"/>
    <property type="match status" value="1"/>
</dbReference>
<feature type="binding site" evidence="4">
    <location>
        <position position="421"/>
    </location>
    <ligand>
        <name>S-adenosyl-L-methionine</name>
        <dbReference type="ChEBI" id="CHEBI:59789"/>
    </ligand>
</feature>
<feature type="active site" evidence="5">
    <location>
        <position position="448"/>
    </location>
</feature>
<dbReference type="Pfam" id="PF01938">
    <property type="entry name" value="TRAM"/>
    <property type="match status" value="1"/>
</dbReference>
<feature type="binding site" evidence="4">
    <location>
        <position position="374"/>
    </location>
    <ligand>
        <name>S-adenosyl-L-methionine</name>
        <dbReference type="ChEBI" id="CHEBI:59789"/>
    </ligand>
</feature>
<dbReference type="KEGG" id="ote:Oter_0855"/>
<dbReference type="PANTHER" id="PTHR11061:SF30">
    <property type="entry name" value="TRNA (URACIL(54)-C(5))-METHYLTRANSFERASE"/>
    <property type="match status" value="1"/>
</dbReference>
<dbReference type="InterPro" id="IPR002792">
    <property type="entry name" value="TRAM_dom"/>
</dbReference>
<dbReference type="EMBL" id="CP001032">
    <property type="protein sequence ID" value="ACB74143.1"/>
    <property type="molecule type" value="Genomic_DNA"/>
</dbReference>
<dbReference type="InterPro" id="IPR012340">
    <property type="entry name" value="NA-bd_OB-fold"/>
</dbReference>
<dbReference type="SUPFAM" id="SSF53335">
    <property type="entry name" value="S-adenosyl-L-methionine-dependent methyltransferases"/>
    <property type="match status" value="1"/>
</dbReference>
<proteinExistence type="inferred from homology"/>
<dbReference type="Pfam" id="PF05958">
    <property type="entry name" value="tRNA_U5-meth_tr"/>
    <property type="match status" value="1"/>
</dbReference>
<dbReference type="eggNOG" id="COG2265">
    <property type="taxonomic scope" value="Bacteria"/>
</dbReference>
<dbReference type="InterPro" id="IPR030391">
    <property type="entry name" value="MeTrfase_TrmA_CS"/>
</dbReference>
<feature type="binding site" evidence="4">
    <location>
        <position position="324"/>
    </location>
    <ligand>
        <name>S-adenosyl-L-methionine</name>
        <dbReference type="ChEBI" id="CHEBI:59789"/>
    </ligand>
</feature>
<dbReference type="GO" id="GO:0008033">
    <property type="term" value="P:tRNA processing"/>
    <property type="evidence" value="ECO:0007669"/>
    <property type="project" value="InterPro"/>
</dbReference>
<dbReference type="AlphaFoldDB" id="B1ZVF8"/>
<evidence type="ECO:0000256" key="1">
    <source>
        <dbReference type="ARBA" id="ARBA00022603"/>
    </source>
</evidence>
<feature type="binding site" evidence="4">
    <location>
        <position position="353"/>
    </location>
    <ligand>
        <name>S-adenosyl-L-methionine</name>
        <dbReference type="ChEBI" id="CHEBI:59789"/>
    </ligand>
</feature>
<dbReference type="HOGENOM" id="CLU_462715_0_0_0"/>
<dbReference type="GO" id="GO:0009451">
    <property type="term" value="P:RNA modification"/>
    <property type="evidence" value="ECO:0007669"/>
    <property type="project" value="UniProtKB-ARBA"/>
</dbReference>
<dbReference type="GO" id="GO:0032259">
    <property type="term" value="P:methylation"/>
    <property type="evidence" value="ECO:0007669"/>
    <property type="project" value="UniProtKB-KW"/>
</dbReference>
<comment type="similarity">
    <text evidence="4">Belongs to the class I-like SAM-binding methyltransferase superfamily. RNA M5U methyltransferase family.</text>
</comment>
<dbReference type="InterPro" id="IPR025795">
    <property type="entry name" value="tRNA_(uracil-5-)_MeTrfase"/>
</dbReference>
<sequence length="493" mass="53137">MCLVCFVGKKKRAFNDQPFAYHQEIELEISTLTNLGSGLGRVPLTGSQLSTLGSQLTAQPVAGWVVMVPFTLPGERVRARVFRNHKNFSEADLVSVLTPSPHRVMPGCPLFGRCGGCQYQHLAYAEQLAWKRRQVAELLQHLGGVEFAVSPVIPSPREYGYRSKITPHFAAPKAARTIAAGSTPAAQESSVPAAVSTPDGPGEARASSAAVPDWPIGFLRQGTRFDIIDVPRCPIATDAINTRLAEVRAELRTQRDRYTRGATLLLRDAGGRVTTDYDAVVTEEIGVVGLDDAGAEKPGLTSPAPSNRAGAPLRLHFLARDFFQNNPFILPAFTSYVREQAAASGARFLVDAYCGSGLFALASASAFERVAGVEISESSVRFARENAAANGITNASFLAADAAAIFAGLAFPAAESVVVIDPPRKGCDREFLQQLFAFGPRAVVYVSCDPATQMRDLRDFLAAGYELIAVQPFDLFPQTRHLECVITLRRARG</sequence>
<dbReference type="CDD" id="cd02440">
    <property type="entry name" value="AdoMet_MTases"/>
    <property type="match status" value="1"/>
</dbReference>
<evidence type="ECO:0000256" key="3">
    <source>
        <dbReference type="ARBA" id="ARBA00022691"/>
    </source>
</evidence>
<dbReference type="GO" id="GO:0030697">
    <property type="term" value="F:tRNA (uracil(54)-C5)-methyltransferase activity, S-adenosyl methionine-dependent"/>
    <property type="evidence" value="ECO:0007669"/>
    <property type="project" value="InterPro"/>
</dbReference>
<dbReference type="PROSITE" id="PS50926">
    <property type="entry name" value="TRAM"/>
    <property type="match status" value="1"/>
</dbReference>
<dbReference type="PROSITE" id="PS51622">
    <property type="entry name" value="SAM_MT_RNA_M5U_2"/>
    <property type="match status" value="1"/>
</dbReference>
<organism evidence="8 9">
    <name type="scientific">Opitutus terrae (strain DSM 11246 / JCM 15787 / PB90-1)</name>
    <dbReference type="NCBI Taxonomy" id="452637"/>
    <lineage>
        <taxon>Bacteria</taxon>
        <taxon>Pseudomonadati</taxon>
        <taxon>Verrucomicrobiota</taxon>
        <taxon>Opitutia</taxon>
        <taxon>Opitutales</taxon>
        <taxon>Opitutaceae</taxon>
        <taxon>Opitutus</taxon>
    </lineage>
</organism>
<evidence type="ECO:0000256" key="4">
    <source>
        <dbReference type="PROSITE-ProRule" id="PRU01024"/>
    </source>
</evidence>
<dbReference type="InterPro" id="IPR010280">
    <property type="entry name" value="U5_MeTrfase_fam"/>
</dbReference>
<feature type="domain" description="TRAM" evidence="7">
    <location>
        <begin position="18"/>
        <end position="95"/>
    </location>
</feature>
<evidence type="ECO:0000256" key="6">
    <source>
        <dbReference type="SAM" id="MobiDB-lite"/>
    </source>
</evidence>
<dbReference type="PROSITE" id="PS51687">
    <property type="entry name" value="SAM_MT_RNA_M5U"/>
    <property type="match status" value="1"/>
</dbReference>
<keyword evidence="9" id="KW-1185">Reference proteome</keyword>
<name>B1ZVF8_OPITP</name>
<dbReference type="Proteomes" id="UP000007013">
    <property type="component" value="Chromosome"/>
</dbReference>
<dbReference type="STRING" id="452637.Oter_0855"/>
<dbReference type="PROSITE" id="PS01230">
    <property type="entry name" value="TRMA_1"/>
    <property type="match status" value="1"/>
</dbReference>
<evidence type="ECO:0000256" key="2">
    <source>
        <dbReference type="ARBA" id="ARBA00022679"/>
    </source>
</evidence>
<evidence type="ECO:0000259" key="7">
    <source>
        <dbReference type="PROSITE" id="PS50926"/>
    </source>
</evidence>
<keyword evidence="2 4" id="KW-0808">Transferase</keyword>
<feature type="region of interest" description="Disordered" evidence="6">
    <location>
        <begin position="182"/>
        <end position="208"/>
    </location>
</feature>
<protein>
    <submittedName>
        <fullName evidence="8">RNA methyltransferase, TrmA family</fullName>
    </submittedName>
</protein>
<feature type="active site" description="Nucleophile" evidence="4">
    <location>
        <position position="448"/>
    </location>
</feature>
<accession>B1ZVF8</accession>
<dbReference type="InterPro" id="IPR029063">
    <property type="entry name" value="SAM-dependent_MTases_sf"/>
</dbReference>
<keyword evidence="3 4" id="KW-0949">S-adenosyl-L-methionine</keyword>